<protein>
    <recommendedName>
        <fullName evidence="3">Helix-turn-helix domain protein</fullName>
    </recommendedName>
</protein>
<dbReference type="Proteomes" id="UP000316476">
    <property type="component" value="Unassembled WGS sequence"/>
</dbReference>
<dbReference type="AlphaFoldDB" id="A0A5C6FGM0"/>
<evidence type="ECO:0000313" key="2">
    <source>
        <dbReference type="Proteomes" id="UP000316476"/>
    </source>
</evidence>
<dbReference type="OrthoDB" id="289890at2"/>
<sequence>MSVVTESARIGENVRVVDLEPLTVNSRKAAQLLDISPRKLQDLTAPRGPIKSVKIGRVHSYPVEHLRRYLRDLAAKTA</sequence>
<name>A0A5C6FGM0_9PLAN</name>
<accession>A0A5C6FGM0</accession>
<reference evidence="1 2" key="1">
    <citation type="submission" date="2019-02" db="EMBL/GenBank/DDBJ databases">
        <title>Deep-cultivation of Planctomycetes and their phenomic and genomic characterization uncovers novel biology.</title>
        <authorList>
            <person name="Wiegand S."/>
            <person name="Jogler M."/>
            <person name="Boedeker C."/>
            <person name="Pinto D."/>
            <person name="Vollmers J."/>
            <person name="Rivas-Marin E."/>
            <person name="Kohn T."/>
            <person name="Peeters S.H."/>
            <person name="Heuer A."/>
            <person name="Rast P."/>
            <person name="Oberbeckmann S."/>
            <person name="Bunk B."/>
            <person name="Jeske O."/>
            <person name="Meyerdierks A."/>
            <person name="Storesund J.E."/>
            <person name="Kallscheuer N."/>
            <person name="Luecker S."/>
            <person name="Lage O.M."/>
            <person name="Pohl T."/>
            <person name="Merkel B.J."/>
            <person name="Hornburger P."/>
            <person name="Mueller R.-W."/>
            <person name="Bruemmer F."/>
            <person name="Labrenz M."/>
            <person name="Spormann A.M."/>
            <person name="Op Den Camp H."/>
            <person name="Overmann J."/>
            <person name="Amann R."/>
            <person name="Jetten M.S.M."/>
            <person name="Mascher T."/>
            <person name="Medema M.H."/>
            <person name="Devos D.P."/>
            <person name="Kaster A.-K."/>
            <person name="Ovreas L."/>
            <person name="Rohde M."/>
            <person name="Galperin M.Y."/>
            <person name="Jogler C."/>
        </authorList>
    </citation>
    <scope>NUCLEOTIDE SEQUENCE [LARGE SCALE GENOMIC DNA]</scope>
    <source>
        <strain evidence="1 2">V7</strain>
    </source>
</reference>
<organism evidence="1 2">
    <name type="scientific">Crateriforma conspicua</name>
    <dbReference type="NCBI Taxonomy" id="2527996"/>
    <lineage>
        <taxon>Bacteria</taxon>
        <taxon>Pseudomonadati</taxon>
        <taxon>Planctomycetota</taxon>
        <taxon>Planctomycetia</taxon>
        <taxon>Planctomycetales</taxon>
        <taxon>Planctomycetaceae</taxon>
        <taxon>Crateriforma</taxon>
    </lineage>
</organism>
<dbReference type="RefSeq" id="WP_146416495.1">
    <property type="nucleotide sequence ID" value="NZ_SJPZ01000004.1"/>
</dbReference>
<gene>
    <name evidence="1" type="ORF">V7x_54790</name>
</gene>
<evidence type="ECO:0000313" key="1">
    <source>
        <dbReference type="EMBL" id="TWU59705.1"/>
    </source>
</evidence>
<proteinExistence type="predicted"/>
<evidence type="ECO:0008006" key="3">
    <source>
        <dbReference type="Google" id="ProtNLM"/>
    </source>
</evidence>
<dbReference type="EMBL" id="SJPZ01000004">
    <property type="protein sequence ID" value="TWU59705.1"/>
    <property type="molecule type" value="Genomic_DNA"/>
</dbReference>
<comment type="caution">
    <text evidence="1">The sequence shown here is derived from an EMBL/GenBank/DDBJ whole genome shotgun (WGS) entry which is preliminary data.</text>
</comment>